<keyword evidence="2 6" id="KW-0378">Hydrolase</keyword>
<dbReference type="GO" id="GO:0004115">
    <property type="term" value="F:3',5'-cyclic-AMP phosphodiesterase activity"/>
    <property type="evidence" value="ECO:0007669"/>
    <property type="project" value="UniProtKB-EC"/>
</dbReference>
<dbReference type="EC" id="3.1.4.53" evidence="6"/>
<dbReference type="SUPFAM" id="SSF56300">
    <property type="entry name" value="Metallo-dependent phosphatases"/>
    <property type="match status" value="1"/>
</dbReference>
<evidence type="ECO:0000256" key="4">
    <source>
        <dbReference type="ARBA" id="ARBA00025742"/>
    </source>
</evidence>
<dbReference type="NCBIfam" id="NF008359">
    <property type="entry name" value="PRK11148.1"/>
    <property type="match status" value="1"/>
</dbReference>
<organism evidence="6 7">
    <name type="scientific">Gilvimarinus algae</name>
    <dbReference type="NCBI Taxonomy" id="3058037"/>
    <lineage>
        <taxon>Bacteria</taxon>
        <taxon>Pseudomonadati</taxon>
        <taxon>Pseudomonadota</taxon>
        <taxon>Gammaproteobacteria</taxon>
        <taxon>Cellvibrionales</taxon>
        <taxon>Cellvibrionaceae</taxon>
        <taxon>Gilvimarinus</taxon>
    </lineage>
</organism>
<protein>
    <submittedName>
        <fullName evidence="6">3',5'-cyclic-AMP phosphodiesterase</fullName>
        <ecNumber evidence="6">3.1.4.53</ecNumber>
    </submittedName>
</protein>
<dbReference type="RefSeq" id="WP_302711007.1">
    <property type="nucleotide sequence ID" value="NZ_JAULRT010000032.1"/>
</dbReference>
<dbReference type="InterPro" id="IPR029052">
    <property type="entry name" value="Metallo-depent_PP-like"/>
</dbReference>
<proteinExistence type="inferred from homology"/>
<evidence type="ECO:0000313" key="6">
    <source>
        <dbReference type="EMBL" id="MDO3380884.1"/>
    </source>
</evidence>
<keyword evidence="7" id="KW-1185">Reference proteome</keyword>
<dbReference type="Pfam" id="PF00149">
    <property type="entry name" value="Metallophos"/>
    <property type="match status" value="1"/>
</dbReference>
<dbReference type="PANTHER" id="PTHR42988:SF2">
    <property type="entry name" value="CYCLIC NUCLEOTIDE PHOSPHODIESTERASE CBUA0032-RELATED"/>
    <property type="match status" value="1"/>
</dbReference>
<dbReference type="Proteomes" id="UP001168380">
    <property type="component" value="Unassembled WGS sequence"/>
</dbReference>
<feature type="domain" description="Calcineurin-like phosphoesterase" evidence="5">
    <location>
        <begin position="16"/>
        <end position="205"/>
    </location>
</feature>
<evidence type="ECO:0000313" key="7">
    <source>
        <dbReference type="Proteomes" id="UP001168380"/>
    </source>
</evidence>
<keyword evidence="1" id="KW-0479">Metal-binding</keyword>
<dbReference type="InterPro" id="IPR050884">
    <property type="entry name" value="CNP_phosphodiesterase-III"/>
</dbReference>
<dbReference type="InterPro" id="IPR026575">
    <property type="entry name" value="GpdQ/CpdA-like"/>
</dbReference>
<evidence type="ECO:0000259" key="5">
    <source>
        <dbReference type="Pfam" id="PF00149"/>
    </source>
</evidence>
<dbReference type="Gene3D" id="3.60.21.10">
    <property type="match status" value="1"/>
</dbReference>
<gene>
    <name evidence="6" type="primary">cpdA</name>
    <name evidence="6" type="ORF">QWI16_01780</name>
</gene>
<dbReference type="CDD" id="cd07402">
    <property type="entry name" value="MPP_GpdQ"/>
    <property type="match status" value="1"/>
</dbReference>
<name>A0ABT8T9T6_9GAMM</name>
<evidence type="ECO:0000256" key="3">
    <source>
        <dbReference type="ARBA" id="ARBA00023004"/>
    </source>
</evidence>
<sequence length="274" mass="30269">MVATASPTDNPGMPARLIQITDTHLGLLDGETLLGLNTDQSLEDVLELIEHEQSAVAAVVCTGDVASTPEPACYRRFIDTMARYFDCPMGWLPGNHDLAGVMAAINHPGKPAHRTMEVGGWLLVLLDTSVPGFVHGDLSAPELAFLQTTLVANSQRPTLVMLHHQPVPVGSEWIDQYIVRNHEAFFAVVDEHPQVKAISWGHVHQLYERQRKGQLMLATPSTCVQFKPQCDDFTVDTVMPGYRWFDLYPDGTLKTGISRVTGKQYGIDYRSAGY</sequence>
<reference evidence="6" key="1">
    <citation type="submission" date="2023-07" db="EMBL/GenBank/DDBJ databases">
        <title>Gilvimarinus algae sp. nov., isolated from the surface of Kelp.</title>
        <authorList>
            <person name="Sun Y.Y."/>
            <person name="Gong Y."/>
            <person name="Du Z.J."/>
        </authorList>
    </citation>
    <scope>NUCLEOTIDE SEQUENCE</scope>
    <source>
        <strain evidence="6">SDUM040014</strain>
    </source>
</reference>
<dbReference type="PANTHER" id="PTHR42988">
    <property type="entry name" value="PHOSPHOHYDROLASE"/>
    <property type="match status" value="1"/>
</dbReference>
<evidence type="ECO:0000256" key="1">
    <source>
        <dbReference type="ARBA" id="ARBA00022723"/>
    </source>
</evidence>
<dbReference type="InterPro" id="IPR004843">
    <property type="entry name" value="Calcineurin-like_PHP"/>
</dbReference>
<keyword evidence="3" id="KW-0408">Iron</keyword>
<dbReference type="EMBL" id="JAULRT010000032">
    <property type="protein sequence ID" value="MDO3380884.1"/>
    <property type="molecule type" value="Genomic_DNA"/>
</dbReference>
<accession>A0ABT8T9T6</accession>
<comment type="caution">
    <text evidence="6">The sequence shown here is derived from an EMBL/GenBank/DDBJ whole genome shotgun (WGS) entry which is preliminary data.</text>
</comment>
<comment type="similarity">
    <text evidence="4">Belongs to the cyclic nucleotide phosphodiesterase class-III family.</text>
</comment>
<evidence type="ECO:0000256" key="2">
    <source>
        <dbReference type="ARBA" id="ARBA00022801"/>
    </source>
</evidence>